<proteinExistence type="predicted"/>
<dbReference type="EMBL" id="JAGGKX010000013">
    <property type="protein sequence ID" value="MBP1970466.1"/>
    <property type="molecule type" value="Genomic_DNA"/>
</dbReference>
<organism evidence="1 2">
    <name type="scientific">Virgibacillus natechei</name>
    <dbReference type="NCBI Taxonomy" id="1216297"/>
    <lineage>
        <taxon>Bacteria</taxon>
        <taxon>Bacillati</taxon>
        <taxon>Bacillota</taxon>
        <taxon>Bacilli</taxon>
        <taxon>Bacillales</taxon>
        <taxon>Bacillaceae</taxon>
        <taxon>Virgibacillus</taxon>
    </lineage>
</organism>
<accession>A0ABS4IJ52</accession>
<gene>
    <name evidence="1" type="ORF">J2Z83_002587</name>
</gene>
<reference evidence="1 2" key="1">
    <citation type="submission" date="2021-03" db="EMBL/GenBank/DDBJ databases">
        <title>Genomic Encyclopedia of Type Strains, Phase IV (KMG-IV): sequencing the most valuable type-strain genomes for metagenomic binning, comparative biology and taxonomic classification.</title>
        <authorList>
            <person name="Goeker M."/>
        </authorList>
    </citation>
    <scope>NUCLEOTIDE SEQUENCE [LARGE SCALE GENOMIC DNA]</scope>
    <source>
        <strain evidence="1 2">DSM 25609</strain>
    </source>
</reference>
<name>A0ABS4IJ52_9BACI</name>
<sequence length="61" mass="6712">MANLTEVELENVRGIVGEHGMIANKLESYAQSAMDVELKTILQQDAQAARQAQQQLLPFLG</sequence>
<keyword evidence="2" id="KW-1185">Reference proteome</keyword>
<evidence type="ECO:0000313" key="2">
    <source>
        <dbReference type="Proteomes" id="UP001519345"/>
    </source>
</evidence>
<dbReference type="RefSeq" id="WP_209463590.1">
    <property type="nucleotide sequence ID" value="NZ_CP110224.1"/>
</dbReference>
<dbReference type="Proteomes" id="UP001519345">
    <property type="component" value="Unassembled WGS sequence"/>
</dbReference>
<evidence type="ECO:0000313" key="1">
    <source>
        <dbReference type="EMBL" id="MBP1970466.1"/>
    </source>
</evidence>
<comment type="caution">
    <text evidence="1">The sequence shown here is derived from an EMBL/GenBank/DDBJ whole genome shotgun (WGS) entry which is preliminary data.</text>
</comment>
<protein>
    <submittedName>
        <fullName evidence="1">Uncharacterized protein</fullName>
    </submittedName>
</protein>